<evidence type="ECO:0000313" key="4">
    <source>
        <dbReference type="EMBL" id="GKU95990.1"/>
    </source>
</evidence>
<gene>
    <name evidence="4" type="ORF">SLEP1_g9276</name>
</gene>
<feature type="coiled-coil region" evidence="1">
    <location>
        <begin position="352"/>
        <end position="416"/>
    </location>
</feature>
<protein>
    <recommendedName>
        <fullName evidence="3">Transposase (putative) gypsy type domain-containing protein</fullName>
    </recommendedName>
</protein>
<feature type="compositionally biased region" description="Low complexity" evidence="2">
    <location>
        <begin position="178"/>
        <end position="194"/>
    </location>
</feature>
<dbReference type="PANTHER" id="PTHR31099:SF49">
    <property type="entry name" value="MYOSIN HEAVY CHAIN-LIKE PROTEIN"/>
    <property type="match status" value="1"/>
</dbReference>
<feature type="domain" description="Transposase (putative) gypsy type" evidence="3">
    <location>
        <begin position="38"/>
        <end position="97"/>
    </location>
</feature>
<dbReference type="Pfam" id="PF04195">
    <property type="entry name" value="Transposase_28"/>
    <property type="match status" value="1"/>
</dbReference>
<dbReference type="InterPro" id="IPR007321">
    <property type="entry name" value="Transposase_28"/>
</dbReference>
<feature type="region of interest" description="Disordered" evidence="2">
    <location>
        <begin position="480"/>
        <end position="510"/>
    </location>
</feature>
<evidence type="ECO:0000259" key="3">
    <source>
        <dbReference type="Pfam" id="PF04195"/>
    </source>
</evidence>
<evidence type="ECO:0000256" key="2">
    <source>
        <dbReference type="SAM" id="MobiDB-lite"/>
    </source>
</evidence>
<proteinExistence type="predicted"/>
<dbReference type="AlphaFoldDB" id="A0AAV5IAC2"/>
<dbReference type="PANTHER" id="PTHR31099">
    <property type="entry name" value="OS06G0165300 PROTEIN"/>
    <property type="match status" value="1"/>
</dbReference>
<dbReference type="EMBL" id="BPVZ01000009">
    <property type="protein sequence ID" value="GKU95990.1"/>
    <property type="molecule type" value="Genomic_DNA"/>
</dbReference>
<accession>A0AAV5IAC2</accession>
<name>A0AAV5IAC2_9ROSI</name>
<sequence length="510" mass="56644">MPFFTPNRTPEPRSLHIPILVVVNKRACTVSQTGWIPVYVDHFEAGLHFPLPRLVFDLLADYELALTQLTPNSISFIIGFMLLCARLEVLAKAIVFRNKVVRWKRQFIFVCDTRTERISNDLATRLSEWRTPNTHRENLIDLEALVTSEHLAMFGFVDVTNLFSEEEMSSILKRQRQRAQGSRGRGASSTSQRQTRFDERSPPVPQSRSSSHRGSSSGSRPHHNQRADMAPSARRRVRKETESEDEVPLIRRRTSGGAQPAQAVRLTAARSPNAPSTTARVAAEPASASASVSAPRIAYPDGFSYVKLECQPAMHGEQVAMIKLMDAFSYAVAMFESEQVARSQNNKLSANCKQLAVQKASLTDDVNRLQRLEMANRAAAVESRADELAHRNNELREELERARAEKESGIKAAKEEAAREPQCCRGGAERAEDFSRAFCKYRPSSRGEMVRGFGCVSGCCGGGVCKCDHGDLQRDPWEGAVTSPGLPDWRAGVLRRGGSRRAGEKSCSPC</sequence>
<evidence type="ECO:0000256" key="1">
    <source>
        <dbReference type="SAM" id="Coils"/>
    </source>
</evidence>
<organism evidence="4 5">
    <name type="scientific">Rubroshorea leprosula</name>
    <dbReference type="NCBI Taxonomy" id="152421"/>
    <lineage>
        <taxon>Eukaryota</taxon>
        <taxon>Viridiplantae</taxon>
        <taxon>Streptophyta</taxon>
        <taxon>Embryophyta</taxon>
        <taxon>Tracheophyta</taxon>
        <taxon>Spermatophyta</taxon>
        <taxon>Magnoliopsida</taxon>
        <taxon>eudicotyledons</taxon>
        <taxon>Gunneridae</taxon>
        <taxon>Pentapetalae</taxon>
        <taxon>rosids</taxon>
        <taxon>malvids</taxon>
        <taxon>Malvales</taxon>
        <taxon>Dipterocarpaceae</taxon>
        <taxon>Rubroshorea</taxon>
    </lineage>
</organism>
<dbReference type="Proteomes" id="UP001054252">
    <property type="component" value="Unassembled WGS sequence"/>
</dbReference>
<keyword evidence="5" id="KW-1185">Reference proteome</keyword>
<comment type="caution">
    <text evidence="4">The sequence shown here is derived from an EMBL/GenBank/DDBJ whole genome shotgun (WGS) entry which is preliminary data.</text>
</comment>
<keyword evidence="1" id="KW-0175">Coiled coil</keyword>
<feature type="compositionally biased region" description="Low complexity" evidence="2">
    <location>
        <begin position="206"/>
        <end position="219"/>
    </location>
</feature>
<reference evidence="4 5" key="1">
    <citation type="journal article" date="2021" name="Commun. Biol.">
        <title>The genome of Shorea leprosula (Dipterocarpaceae) highlights the ecological relevance of drought in aseasonal tropical rainforests.</title>
        <authorList>
            <person name="Ng K.K.S."/>
            <person name="Kobayashi M.J."/>
            <person name="Fawcett J.A."/>
            <person name="Hatakeyama M."/>
            <person name="Paape T."/>
            <person name="Ng C.H."/>
            <person name="Ang C.C."/>
            <person name="Tnah L.H."/>
            <person name="Lee C.T."/>
            <person name="Nishiyama T."/>
            <person name="Sese J."/>
            <person name="O'Brien M.J."/>
            <person name="Copetti D."/>
            <person name="Mohd Noor M.I."/>
            <person name="Ong R.C."/>
            <person name="Putra M."/>
            <person name="Sireger I.Z."/>
            <person name="Indrioko S."/>
            <person name="Kosugi Y."/>
            <person name="Izuno A."/>
            <person name="Isagi Y."/>
            <person name="Lee S.L."/>
            <person name="Shimizu K.K."/>
        </authorList>
    </citation>
    <scope>NUCLEOTIDE SEQUENCE [LARGE SCALE GENOMIC DNA]</scope>
    <source>
        <strain evidence="4">214</strain>
    </source>
</reference>
<feature type="region of interest" description="Disordered" evidence="2">
    <location>
        <begin position="173"/>
        <end position="287"/>
    </location>
</feature>
<evidence type="ECO:0000313" key="5">
    <source>
        <dbReference type="Proteomes" id="UP001054252"/>
    </source>
</evidence>